<dbReference type="Gene3D" id="3.90.1580.10">
    <property type="entry name" value="paralog of FGE (formylglycine-generating enzyme)"/>
    <property type="match status" value="1"/>
</dbReference>
<dbReference type="SUPFAM" id="SSF56436">
    <property type="entry name" value="C-type lectin-like"/>
    <property type="match status" value="1"/>
</dbReference>
<sequence>MRGGQGFTLPSEAQWEYACRAGTTTRFYSGHSEESLDRVGWYCENSVDKPHSVGEKEPNGFGLYDMHGNVWEWVEDDWHGNYNGAPDDGSVWIDNPRGSNRIIRGGSWIISARYCRSAYRYGHGPANRNSGLGFRLALSPGQPG</sequence>
<reference evidence="2 3" key="1">
    <citation type="submission" date="2019-11" db="EMBL/GenBank/DDBJ databases">
        <title>Comparative genomics of hydrocarbon-degrading Desulfosarcina strains.</title>
        <authorList>
            <person name="Watanabe M."/>
            <person name="Kojima H."/>
            <person name="Fukui M."/>
        </authorList>
    </citation>
    <scope>NUCLEOTIDE SEQUENCE [LARGE SCALE GENOMIC DNA]</scope>
    <source>
        <strain evidence="2 3">28bB2T</strain>
        <plasmid evidence="3">do28_1 dna</plasmid>
    </source>
</reference>
<dbReference type="KEGG" id="dov:DSCO28_73690"/>
<feature type="domain" description="Sulfatase-modifying factor enzyme-like" evidence="1">
    <location>
        <begin position="8"/>
        <end position="137"/>
    </location>
</feature>
<dbReference type="PANTHER" id="PTHR23150">
    <property type="entry name" value="SULFATASE MODIFYING FACTOR 1, 2"/>
    <property type="match status" value="1"/>
</dbReference>
<proteinExistence type="predicted"/>
<dbReference type="Pfam" id="PF03781">
    <property type="entry name" value="FGE-sulfatase"/>
    <property type="match status" value="1"/>
</dbReference>
<geneLocation type="plasmid" evidence="3">
    <name>do28_1 dna</name>
</geneLocation>
<name>A0A5K8A2M8_9BACT</name>
<keyword evidence="2" id="KW-0614">Plasmid</keyword>
<dbReference type="EMBL" id="AP021877">
    <property type="protein sequence ID" value="BBO86803.1"/>
    <property type="molecule type" value="Genomic_DNA"/>
</dbReference>
<dbReference type="InterPro" id="IPR042095">
    <property type="entry name" value="SUMF_sf"/>
</dbReference>
<dbReference type="InterPro" id="IPR016187">
    <property type="entry name" value="CTDL_fold"/>
</dbReference>
<gene>
    <name evidence="2" type="ORF">DSCO28_73690</name>
</gene>
<dbReference type="AlphaFoldDB" id="A0A5K8A2M8"/>
<evidence type="ECO:0000259" key="1">
    <source>
        <dbReference type="Pfam" id="PF03781"/>
    </source>
</evidence>
<dbReference type="PANTHER" id="PTHR23150:SF19">
    <property type="entry name" value="FORMYLGLYCINE-GENERATING ENZYME"/>
    <property type="match status" value="1"/>
</dbReference>
<dbReference type="GO" id="GO:0120147">
    <property type="term" value="F:formylglycine-generating oxidase activity"/>
    <property type="evidence" value="ECO:0007669"/>
    <property type="project" value="TreeGrafter"/>
</dbReference>
<dbReference type="InterPro" id="IPR051043">
    <property type="entry name" value="Sulfatase_Mod_Factor_Kinase"/>
</dbReference>
<evidence type="ECO:0000313" key="3">
    <source>
        <dbReference type="Proteomes" id="UP000425960"/>
    </source>
</evidence>
<organism evidence="2 3">
    <name type="scientific">Desulfosarcina ovata subsp. sediminis</name>
    <dbReference type="NCBI Taxonomy" id="885957"/>
    <lineage>
        <taxon>Bacteria</taxon>
        <taxon>Pseudomonadati</taxon>
        <taxon>Thermodesulfobacteriota</taxon>
        <taxon>Desulfobacteria</taxon>
        <taxon>Desulfobacterales</taxon>
        <taxon>Desulfosarcinaceae</taxon>
        <taxon>Desulfosarcina</taxon>
    </lineage>
</organism>
<dbReference type="RefSeq" id="WP_155326373.1">
    <property type="nucleotide sequence ID" value="NZ_AP021877.1"/>
</dbReference>
<evidence type="ECO:0000313" key="2">
    <source>
        <dbReference type="EMBL" id="BBO86803.1"/>
    </source>
</evidence>
<dbReference type="Proteomes" id="UP000425960">
    <property type="component" value="Plasmid Do28_1"/>
</dbReference>
<protein>
    <recommendedName>
        <fullName evidence="1">Sulfatase-modifying factor enzyme-like domain-containing protein</fullName>
    </recommendedName>
</protein>
<dbReference type="InterPro" id="IPR005532">
    <property type="entry name" value="SUMF_dom"/>
</dbReference>
<accession>A0A5K8A2M8</accession>